<dbReference type="AlphaFoldDB" id="M3CNN6"/>
<organism evidence="1 2">
    <name type="scientific">Leptospira interrogans serovar Lora str. TE 1992</name>
    <dbReference type="NCBI Taxonomy" id="1193028"/>
    <lineage>
        <taxon>Bacteria</taxon>
        <taxon>Pseudomonadati</taxon>
        <taxon>Spirochaetota</taxon>
        <taxon>Spirochaetia</taxon>
        <taxon>Leptospirales</taxon>
        <taxon>Leptospiraceae</taxon>
        <taxon>Leptospira</taxon>
    </lineage>
</organism>
<reference evidence="1 2" key="1">
    <citation type="submission" date="2013-01" db="EMBL/GenBank/DDBJ databases">
        <authorList>
            <person name="Harkins D.M."/>
            <person name="Durkin A.S."/>
            <person name="Brinkac L.M."/>
            <person name="Haft D.H."/>
            <person name="Selengut J.D."/>
            <person name="Sanka R."/>
            <person name="DePew J."/>
            <person name="Purushe J."/>
            <person name="Hartskeerl R.A."/>
            <person name="Ahmed A."/>
            <person name="van der Linden H."/>
            <person name="Goris M.G.A."/>
            <person name="Vinetz J.M."/>
            <person name="Sutton G.G."/>
            <person name="Nierman W.C."/>
            <person name="Fouts D.E."/>
        </authorList>
    </citation>
    <scope>NUCLEOTIDE SEQUENCE [LARGE SCALE GENOMIC DNA]</scope>
    <source>
        <strain evidence="1 2">TE 1992</strain>
    </source>
</reference>
<gene>
    <name evidence="1" type="ORF">LEP1GSC067_4183</name>
</gene>
<dbReference type="Proteomes" id="UP000011754">
    <property type="component" value="Unassembled WGS sequence"/>
</dbReference>
<name>M3CNN6_LEPIR</name>
<comment type="caution">
    <text evidence="1">The sequence shown here is derived from an EMBL/GenBank/DDBJ whole genome shotgun (WGS) entry which is preliminary data.</text>
</comment>
<protein>
    <submittedName>
        <fullName evidence="1">Uncharacterized protein</fullName>
    </submittedName>
</protein>
<dbReference type="EMBL" id="AKWW02000030">
    <property type="protein sequence ID" value="EMF43119.1"/>
    <property type="molecule type" value="Genomic_DNA"/>
</dbReference>
<accession>M3CNN6</accession>
<proteinExistence type="predicted"/>
<evidence type="ECO:0000313" key="2">
    <source>
        <dbReference type="Proteomes" id="UP000011754"/>
    </source>
</evidence>
<evidence type="ECO:0000313" key="1">
    <source>
        <dbReference type="EMBL" id="EMF43119.1"/>
    </source>
</evidence>
<sequence>MAALDALGLITAVLTFSLALYLPQREGVGIAQLLPLINHPVSF</sequence>